<protein>
    <submittedName>
        <fullName evidence="2">Uncharacterized protein</fullName>
    </submittedName>
</protein>
<dbReference type="OrthoDB" id="9801679at2"/>
<dbReference type="Pfam" id="PF17963">
    <property type="entry name" value="Big_9"/>
    <property type="match status" value="3"/>
</dbReference>
<dbReference type="Proteomes" id="UP000317238">
    <property type="component" value="Unassembled WGS sequence"/>
</dbReference>
<dbReference type="InterPro" id="IPR010221">
    <property type="entry name" value="VCBS_dom"/>
</dbReference>
<evidence type="ECO:0000313" key="2">
    <source>
        <dbReference type="EMBL" id="TWT70934.1"/>
    </source>
</evidence>
<proteinExistence type="predicted"/>
<dbReference type="EMBL" id="SJPL01000001">
    <property type="protein sequence ID" value="TWT70934.1"/>
    <property type="molecule type" value="Genomic_DNA"/>
</dbReference>
<dbReference type="NCBIfam" id="NF033679">
    <property type="entry name" value="DNRLRE_dom"/>
    <property type="match status" value="2"/>
</dbReference>
<organism evidence="2 3">
    <name type="scientific">Crateriforma conspicua</name>
    <dbReference type="NCBI Taxonomy" id="2527996"/>
    <lineage>
        <taxon>Bacteria</taxon>
        <taxon>Pseudomonadati</taxon>
        <taxon>Planctomycetota</taxon>
        <taxon>Planctomycetia</taxon>
        <taxon>Planctomycetales</taxon>
        <taxon>Planctomycetaceae</taxon>
        <taxon>Crateriforma</taxon>
    </lineage>
</organism>
<name>A0A5C5Y6Y4_9PLAN</name>
<gene>
    <name evidence="2" type="ORF">Pan14r_32420</name>
</gene>
<dbReference type="RefSeq" id="WP_146439545.1">
    <property type="nucleotide sequence ID" value="NZ_SJPL01000001.1"/>
</dbReference>
<sequence length="2241" mass="234192">MSASQKPHVAKASRSRKENKKRSRRSRRSRSLLVQNLEDRQLMAANVMDDVIDSTELSSVNSEGLNVLINDSTGNEAQTVSAFNAEVDLTTLPDLAPVNDSDWFIPMRQDPNDPSKEIPQRSIFEGAVLFNDEREDVSNGGANNGDIDLLRDDDADFTNDHLLTNGNRLNPTTPGDRLDASEGMVIATLRSNDPVDASNVNLGVPQYASEGGGETWIAIAAGPENNGELSIDTSAAFFPYDAGWVGATFNGSASFTTGAKDADGNGILSATGSGGVYQVTVPGVNDSFSDGFLFGMGADNEDNYTRTRPIGDNQWAVQHRDNAAEIGGSEGDDFNVLYIPRTTRGLIGGVVDGDSTDTNSMLDEFGDFTLLPQGDGLYKLTVPGHDITSGVLIMENYDLTVTQPRNTYFTYDADPNDPSSILIRQFAWNGNTEERLDTDFVFFFIPFENNLGVTSDLEVTSLGATTDAPGALGGLSDGGVPVSVYADGSINYDFDLAALVEGDVHTDTFVYEASDPATMESAIGTVSVTLRGTNDAPIAIGELADRDINEDETEVIDLAAIFDDLDNGDSLTYSFNPGIGGLFSGEVVGDTLTVTPTPDAFGSTIVSVTATDSTGLTLTLSASFNLVPVDNDDVVAVDDAAVTDNVTPLDIAILANDYHPDTTPFSVAAAHIGGNPEATGNGDTVWTVDATTTAPNDLTIQSPANRGDVAVGRGGSDLSLTDGVFLGTVRDNTDPFQTVNAYAAFSSYGFATDTGVGGGERNSPLHAAFFPFAEGWTSGHVGSDGTLLGGVGVSQANVTKLGTGLFEISIPGVTNASFDGMLFAIGGNNDDNIVSVMPSAFGNTWQIRQMDSDSDIDGFEDDAFSFVYIPASTAGLIGGRTQEQEGFVSLVQSFGGASLDFSSQSGDYLVNIPGYTPNDGALIAVSSGSVFSSIGGVPTQVPANHQTVAVADGNSFRIQLKQSGNYAIPLTVEGVETPDVQFIFLPFDQPLERVENLDFSMTSFDTTSALGGTITAGPDGSLQYDPSTGNASITGLGNGEFVEDTFTYTVTDGRGGTSTATVTVTVQGPNRDPDAVDDTVNLNEENSKGAVLTVLGNDTDPDVIDLRGPVQGVAAGNLSVDESSVWSVAQTSATTNAITLGAGATGEVEVQVDGGAIAPASGITLATIRENHDDAGPNASLVQAFANGSGGTSLAIEAFASDTSTDADVSVAYFPFADGWVGGHVDAGGALTSGNGLVATDIVRTGDGRYEVTIPGVTDSSIDGFLFVIGNEDSDNAVSSRAISGSGMYEVAVRDNQQDFGDGEDGGFSFLFVPRNAENLVAGTVDAGSGLANPVSLAIGDFTLERQDVTDGGQQWKLTIPGQSPDTGMLVLANQDNNELEDNYLSYESDGSGSFLIRNHDMPGLGRQSQPFTFMFVPFDGTAKPVSRPVTGPLSIQSVDATSALGASVTINADGTLLYQPGTLFDDLYSDESVVDTFSYTTTDGFGGSDTATVTVNINGFGEAPEIDLGTGPAYFGIGDSPVGIAPFADLVEIDDANVDGAVITVEITGGGVATDALAIRNEGTGLGQFGVSGGDITYEGTMIGSFTGGDGTNPLVITLNASANGAITERLLQTITFNNTDSEILPGTREVTFGLVDGGGRTKEPATGQVTLGYLRSRDFQQGVDYGFGTYTAAADAQIREADADSVIDPAADFLIDFDTSGNTSQAVLKFEDIFGDGPGQIPLGSIITSATLIVETNPNTTNAPGDGGRFFRMLQDWDDTTATWNSFGNDGLVNQAIDGGGVPDGIEARTEFESQVGTASGSGDSGTGILTTSVLPDVRAWAAGEANYGWAILGWDGRTDGWFFSSSEDETPLARPRLSIEWLPADAVDVASFQDGVDGYEGTVDTEIDSNGADSDLSAATTLFIDSPSSGALIRFDDIIGEAVGQIPAGSQIISARLRTASTTSNAQGDGGRFYPMLTTWSDTDTYNTLVDGVSTDGTEASDVFNTQAGFESRNPNVQGGFHDWDVTTDVQAWVNGTTDNNGWFINHWESGTDGWGFQSSEASEITERPRLEIYYTDAPAGTAPQVGDVVIADGTDQRSMVSEVTVSFDQDVNVQPGAFELEKLGDGGGMVDVTASDAVFNAATSQWEVILTFGGSLVEANATNSLTDGNYRLTINRELITGVTGGMSMADDRVDDFFRQYGDVDGQPGVGIGDFAQFRALFGTLPSAENYDPNLDFDGGGIGISDFAQFRSRFGTIV</sequence>
<keyword evidence="3" id="KW-1185">Reference proteome</keyword>
<comment type="caution">
    <text evidence="2">The sequence shown here is derived from an EMBL/GenBank/DDBJ whole genome shotgun (WGS) entry which is preliminary data.</text>
</comment>
<feature type="region of interest" description="Disordered" evidence="1">
    <location>
        <begin position="1"/>
        <end position="31"/>
    </location>
</feature>
<feature type="compositionally biased region" description="Basic residues" evidence="1">
    <location>
        <begin position="8"/>
        <end position="30"/>
    </location>
</feature>
<accession>A0A5C5Y6Y4</accession>
<evidence type="ECO:0000313" key="3">
    <source>
        <dbReference type="Proteomes" id="UP000317238"/>
    </source>
</evidence>
<reference evidence="2 3" key="1">
    <citation type="submission" date="2019-02" db="EMBL/GenBank/DDBJ databases">
        <title>Deep-cultivation of Planctomycetes and their phenomic and genomic characterization uncovers novel biology.</title>
        <authorList>
            <person name="Wiegand S."/>
            <person name="Jogler M."/>
            <person name="Boedeker C."/>
            <person name="Pinto D."/>
            <person name="Vollmers J."/>
            <person name="Rivas-Marin E."/>
            <person name="Kohn T."/>
            <person name="Peeters S.H."/>
            <person name="Heuer A."/>
            <person name="Rast P."/>
            <person name="Oberbeckmann S."/>
            <person name="Bunk B."/>
            <person name="Jeske O."/>
            <person name="Meyerdierks A."/>
            <person name="Storesund J.E."/>
            <person name="Kallscheuer N."/>
            <person name="Luecker S."/>
            <person name="Lage O.M."/>
            <person name="Pohl T."/>
            <person name="Merkel B.J."/>
            <person name="Hornburger P."/>
            <person name="Mueller R.-W."/>
            <person name="Bruemmer F."/>
            <person name="Labrenz M."/>
            <person name="Spormann A.M."/>
            <person name="Op Den Camp H."/>
            <person name="Overmann J."/>
            <person name="Amann R."/>
            <person name="Jetten M.S.M."/>
            <person name="Mascher T."/>
            <person name="Medema M.H."/>
            <person name="Devos D.P."/>
            <person name="Kaster A.-K."/>
            <person name="Ovreas L."/>
            <person name="Rohde M."/>
            <person name="Galperin M.Y."/>
            <person name="Jogler C."/>
        </authorList>
    </citation>
    <scope>NUCLEOTIDE SEQUENCE [LARGE SCALE GENOMIC DNA]</scope>
    <source>
        <strain evidence="2 3">Pan14r</strain>
    </source>
</reference>
<evidence type="ECO:0000256" key="1">
    <source>
        <dbReference type="SAM" id="MobiDB-lite"/>
    </source>
</evidence>
<dbReference type="NCBIfam" id="TIGR01965">
    <property type="entry name" value="VCBS_repeat"/>
    <property type="match status" value="3"/>
</dbReference>